<feature type="transmembrane region" description="Helical" evidence="1">
    <location>
        <begin position="256"/>
        <end position="278"/>
    </location>
</feature>
<dbReference type="Proteomes" id="UP000187338">
    <property type="component" value="Unassembled WGS sequence"/>
</dbReference>
<dbReference type="PROSITE" id="PS51831">
    <property type="entry name" value="HD"/>
    <property type="match status" value="1"/>
</dbReference>
<dbReference type="RefSeq" id="WP_075864763.1">
    <property type="nucleotide sequence ID" value="NZ_BDJL01000010.1"/>
</dbReference>
<dbReference type="SMART" id="SM00062">
    <property type="entry name" value="PBPb"/>
    <property type="match status" value="1"/>
</dbReference>
<dbReference type="PANTHER" id="PTHR45228:SF4">
    <property type="entry name" value="LIPOPROTEIN"/>
    <property type="match status" value="1"/>
</dbReference>
<dbReference type="PROSITE" id="PS51832">
    <property type="entry name" value="HD_GYP"/>
    <property type="match status" value="1"/>
</dbReference>
<dbReference type="CDD" id="cd00077">
    <property type="entry name" value="HDc"/>
    <property type="match status" value="1"/>
</dbReference>
<name>A0A1L8D076_9THEO</name>
<dbReference type="EMBL" id="BDJL01000010">
    <property type="protein sequence ID" value="GAV24562.1"/>
    <property type="molecule type" value="Genomic_DNA"/>
</dbReference>
<keyword evidence="1" id="KW-0472">Membrane</keyword>
<dbReference type="InterPro" id="IPR001638">
    <property type="entry name" value="Solute-binding_3/MltF_N"/>
</dbReference>
<dbReference type="InterPro" id="IPR006675">
    <property type="entry name" value="HDIG_dom"/>
</dbReference>
<dbReference type="PANTHER" id="PTHR45228">
    <property type="entry name" value="CYCLIC DI-GMP PHOSPHODIESTERASE TM_0186-RELATED"/>
    <property type="match status" value="1"/>
</dbReference>
<dbReference type="SMART" id="SM00079">
    <property type="entry name" value="PBPe"/>
    <property type="match status" value="1"/>
</dbReference>
<accession>A0A1L8D076</accession>
<dbReference type="InterPro" id="IPR001320">
    <property type="entry name" value="Iontro_rcpt_C"/>
</dbReference>
<evidence type="ECO:0000256" key="1">
    <source>
        <dbReference type="SAM" id="Phobius"/>
    </source>
</evidence>
<organism evidence="4 5">
    <name type="scientific">Carboxydothermus islandicus</name>
    <dbReference type="NCBI Taxonomy" id="661089"/>
    <lineage>
        <taxon>Bacteria</taxon>
        <taxon>Bacillati</taxon>
        <taxon>Bacillota</taxon>
        <taxon>Clostridia</taxon>
        <taxon>Thermoanaerobacterales</taxon>
        <taxon>Thermoanaerobacteraceae</taxon>
        <taxon>Carboxydothermus</taxon>
    </lineage>
</organism>
<protein>
    <submittedName>
        <fullName evidence="4">HDIG domain-containing protein</fullName>
    </submittedName>
</protein>
<gene>
    <name evidence="4" type="ORF">ciss_04950</name>
</gene>
<dbReference type="InterPro" id="IPR003607">
    <property type="entry name" value="HD/PDEase_dom"/>
</dbReference>
<dbReference type="Pfam" id="PF13487">
    <property type="entry name" value="HD_5"/>
    <property type="match status" value="1"/>
</dbReference>
<dbReference type="OrthoDB" id="10822at2"/>
<evidence type="ECO:0000313" key="5">
    <source>
        <dbReference type="Proteomes" id="UP000187338"/>
    </source>
</evidence>
<sequence>MILKNYQKIILWCLFFLLLIPSPSYGYFATGDNNYPPHVYLNAQGQPEGFDIEVLKLIGEKEKVNFNIILQDWDEARNSVINGKYDVLIGVVKTPEREKYLDFSEPYMESKLVLFVPVENYYIHSLTDLKDRRLGVQKGGLAEEYLKTHYSYLNLYRFNSQTGALKALAQGTIDAVVGNYYTGMYYLDKEGLTNKIKIVGEPLLTFSYSFAVKKGNTALLSLLNKGIKQLKSSGELAKIHNKWFGENLVWGKFFFYFYRVLMAVLGLLFLSWLVAFYLRLKINKATKELSEINQKLGKTYENTIRAIVKALEKKESNTAIHTLRVNRIAQAIGKKLGLSEQELKILNWGTLLHDIGKLGIGDQILLKPGPLTSEEYEIIKKHPKYAYDILHDIDYLREAVQIALYHHEKYDGTGYPYGLKGDEIPLLARICSVADALEAMTADRPYRKGMTIDAAIEEIKKHCGTQFDPGWWKSF</sequence>
<dbReference type="GO" id="GO:0016020">
    <property type="term" value="C:membrane"/>
    <property type="evidence" value="ECO:0007669"/>
    <property type="project" value="InterPro"/>
</dbReference>
<dbReference type="SUPFAM" id="SSF109604">
    <property type="entry name" value="HD-domain/PDEase-like"/>
    <property type="match status" value="1"/>
</dbReference>
<dbReference type="NCBIfam" id="TIGR00277">
    <property type="entry name" value="HDIG"/>
    <property type="match status" value="1"/>
</dbReference>
<feature type="domain" description="HD-GYP" evidence="3">
    <location>
        <begin position="296"/>
        <end position="475"/>
    </location>
</feature>
<dbReference type="GO" id="GO:0015276">
    <property type="term" value="F:ligand-gated monoatomic ion channel activity"/>
    <property type="evidence" value="ECO:0007669"/>
    <property type="project" value="InterPro"/>
</dbReference>
<feature type="domain" description="HD" evidence="2">
    <location>
        <begin position="318"/>
        <end position="440"/>
    </location>
</feature>
<keyword evidence="1" id="KW-0812">Transmembrane</keyword>
<dbReference type="Pfam" id="PF00497">
    <property type="entry name" value="SBP_bac_3"/>
    <property type="match status" value="1"/>
</dbReference>
<reference evidence="5" key="1">
    <citation type="submission" date="2016-12" db="EMBL/GenBank/DDBJ databases">
        <title>Draft Genome Sequences od Carboxydothermus pertinax and islandicus, Hydrogenogenic Carboxydotrophic Bacteria.</title>
        <authorList>
            <person name="Fukuyama Y."/>
            <person name="Ohmae K."/>
            <person name="Yoneda Y."/>
            <person name="Yoshida T."/>
            <person name="Sako Y."/>
        </authorList>
    </citation>
    <scope>NUCLEOTIDE SEQUENCE [LARGE SCALE GENOMIC DNA]</scope>
    <source>
        <strain evidence="5">SET</strain>
    </source>
</reference>
<dbReference type="InterPro" id="IPR037522">
    <property type="entry name" value="HD_GYP_dom"/>
</dbReference>
<evidence type="ECO:0000259" key="3">
    <source>
        <dbReference type="PROSITE" id="PS51832"/>
    </source>
</evidence>
<dbReference type="SMART" id="SM00471">
    <property type="entry name" value="HDc"/>
    <property type="match status" value="1"/>
</dbReference>
<comment type="caution">
    <text evidence="4">The sequence shown here is derived from an EMBL/GenBank/DDBJ whole genome shotgun (WGS) entry which is preliminary data.</text>
</comment>
<dbReference type="STRING" id="661089.ciss_04950"/>
<dbReference type="Gene3D" id="1.10.3210.10">
    <property type="entry name" value="Hypothetical protein af1432"/>
    <property type="match status" value="1"/>
</dbReference>
<dbReference type="AlphaFoldDB" id="A0A1L8D076"/>
<keyword evidence="1" id="KW-1133">Transmembrane helix</keyword>
<dbReference type="InterPro" id="IPR006674">
    <property type="entry name" value="HD_domain"/>
</dbReference>
<dbReference type="CDD" id="cd13704">
    <property type="entry name" value="PBP2_HisK"/>
    <property type="match status" value="1"/>
</dbReference>
<evidence type="ECO:0000259" key="2">
    <source>
        <dbReference type="PROSITE" id="PS51831"/>
    </source>
</evidence>
<keyword evidence="5" id="KW-1185">Reference proteome</keyword>
<dbReference type="Gene3D" id="3.40.190.10">
    <property type="entry name" value="Periplasmic binding protein-like II"/>
    <property type="match status" value="2"/>
</dbReference>
<dbReference type="InterPro" id="IPR052020">
    <property type="entry name" value="Cyclic_di-GMP/3'3'-cGAMP_PDE"/>
</dbReference>
<proteinExistence type="predicted"/>
<dbReference type="SUPFAM" id="SSF53850">
    <property type="entry name" value="Periplasmic binding protein-like II"/>
    <property type="match status" value="1"/>
</dbReference>
<evidence type="ECO:0000313" key="4">
    <source>
        <dbReference type="EMBL" id="GAV24562.1"/>
    </source>
</evidence>